<sequence length="67" mass="7353">MFVVPLSPFAYLMLGLAFTGLGCWMALTALITFLAVFGGLFLLMGVGSLAVCAWLRRSGVDWFQTRF</sequence>
<evidence type="ECO:0000256" key="1">
    <source>
        <dbReference type="SAM" id="Phobius"/>
    </source>
</evidence>
<gene>
    <name evidence="2" type="ORF">HNR61_008478</name>
</gene>
<evidence type="ECO:0000313" key="3">
    <source>
        <dbReference type="Proteomes" id="UP000572680"/>
    </source>
</evidence>
<feature type="transmembrane region" description="Helical" evidence="1">
    <location>
        <begin position="33"/>
        <end position="55"/>
    </location>
</feature>
<keyword evidence="1" id="KW-1133">Transmembrane helix</keyword>
<keyword evidence="1" id="KW-0472">Membrane</keyword>
<accession>A0A7W3QRW6</accession>
<keyword evidence="1" id="KW-0812">Transmembrane</keyword>
<reference evidence="2 3" key="1">
    <citation type="submission" date="2020-08" db="EMBL/GenBank/DDBJ databases">
        <title>Genomic Encyclopedia of Type Strains, Phase IV (KMG-IV): sequencing the most valuable type-strain genomes for metagenomic binning, comparative biology and taxonomic classification.</title>
        <authorList>
            <person name="Goeker M."/>
        </authorList>
    </citation>
    <scope>NUCLEOTIDE SEQUENCE [LARGE SCALE GENOMIC DNA]</scope>
    <source>
        <strain evidence="2 3">DSM 44197</strain>
    </source>
</reference>
<feature type="transmembrane region" description="Helical" evidence="1">
    <location>
        <begin position="9"/>
        <end position="27"/>
    </location>
</feature>
<dbReference type="RefSeq" id="WP_182848676.1">
    <property type="nucleotide sequence ID" value="NZ_BAAALP010000075.1"/>
</dbReference>
<evidence type="ECO:0000313" key="2">
    <source>
        <dbReference type="EMBL" id="MBA8956788.1"/>
    </source>
</evidence>
<name>A0A7W3QRW6_ACTNM</name>
<comment type="caution">
    <text evidence="2">The sequence shown here is derived from an EMBL/GenBank/DDBJ whole genome shotgun (WGS) entry which is preliminary data.</text>
</comment>
<dbReference type="Proteomes" id="UP000572680">
    <property type="component" value="Unassembled WGS sequence"/>
</dbReference>
<proteinExistence type="predicted"/>
<keyword evidence="3" id="KW-1185">Reference proteome</keyword>
<protein>
    <submittedName>
        <fullName evidence="2">FtsH-binding integral membrane protein</fullName>
    </submittedName>
</protein>
<dbReference type="AlphaFoldDB" id="A0A7W3QRW6"/>
<dbReference type="EMBL" id="JACJIA010000018">
    <property type="protein sequence ID" value="MBA8956788.1"/>
    <property type="molecule type" value="Genomic_DNA"/>
</dbReference>
<organism evidence="2 3">
    <name type="scientific">Actinomadura namibiensis</name>
    <dbReference type="NCBI Taxonomy" id="182080"/>
    <lineage>
        <taxon>Bacteria</taxon>
        <taxon>Bacillati</taxon>
        <taxon>Actinomycetota</taxon>
        <taxon>Actinomycetes</taxon>
        <taxon>Streptosporangiales</taxon>
        <taxon>Thermomonosporaceae</taxon>
        <taxon>Actinomadura</taxon>
    </lineage>
</organism>